<evidence type="ECO:0000313" key="8">
    <source>
        <dbReference type="Proteomes" id="UP000229095"/>
    </source>
</evidence>
<dbReference type="GO" id="GO:0000976">
    <property type="term" value="F:transcription cis-regulatory region binding"/>
    <property type="evidence" value="ECO:0007669"/>
    <property type="project" value="TreeGrafter"/>
</dbReference>
<evidence type="ECO:0000256" key="2">
    <source>
        <dbReference type="ARBA" id="ARBA00023125"/>
    </source>
</evidence>
<dbReference type="Proteomes" id="UP000229095">
    <property type="component" value="Unassembled WGS sequence"/>
</dbReference>
<dbReference type="OrthoDB" id="8688418at2"/>
<name>A0A2M9H822_9BIFI</name>
<feature type="domain" description="HTH tetR-type" evidence="6">
    <location>
        <begin position="28"/>
        <end position="88"/>
    </location>
</feature>
<keyword evidence="3" id="KW-0804">Transcription</keyword>
<organism evidence="7 8">
    <name type="scientific">Bifidobacterium primatium</name>
    <dbReference type="NCBI Taxonomy" id="2045438"/>
    <lineage>
        <taxon>Bacteria</taxon>
        <taxon>Bacillati</taxon>
        <taxon>Actinomycetota</taxon>
        <taxon>Actinomycetes</taxon>
        <taxon>Bifidobacteriales</taxon>
        <taxon>Bifidobacteriaceae</taxon>
        <taxon>Bifidobacterium</taxon>
    </lineage>
</organism>
<evidence type="ECO:0000256" key="1">
    <source>
        <dbReference type="ARBA" id="ARBA00023015"/>
    </source>
</evidence>
<keyword evidence="8" id="KW-1185">Reference proteome</keyword>
<evidence type="ECO:0000259" key="6">
    <source>
        <dbReference type="PROSITE" id="PS50977"/>
    </source>
</evidence>
<dbReference type="Pfam" id="PF00440">
    <property type="entry name" value="TetR_N"/>
    <property type="match status" value="1"/>
</dbReference>
<evidence type="ECO:0000313" key="7">
    <source>
        <dbReference type="EMBL" id="PJM72954.1"/>
    </source>
</evidence>
<dbReference type="PROSITE" id="PS50977">
    <property type="entry name" value="HTH_TETR_2"/>
    <property type="match status" value="1"/>
</dbReference>
<dbReference type="PANTHER" id="PTHR30055:SF234">
    <property type="entry name" value="HTH-TYPE TRANSCRIPTIONAL REGULATOR BETI"/>
    <property type="match status" value="1"/>
</dbReference>
<dbReference type="SUPFAM" id="SSF46689">
    <property type="entry name" value="Homeodomain-like"/>
    <property type="match status" value="1"/>
</dbReference>
<evidence type="ECO:0000256" key="3">
    <source>
        <dbReference type="ARBA" id="ARBA00023163"/>
    </source>
</evidence>
<sequence>MTSEHSNARGVSAKAVSSREQWQREKKRQTRKRIRQAAIGLFLEHGYDEVTVQQIAKTANVTPITLFRYYPKKEDLVIEPPQIAELASAIEARTADKPSPTSPFVIASIVVEEVANRLDDEQYESLARGLTIINDTDTLRSAMFARIPQWSAILADMFPADDEDAEGFATRLRYAIAVNTLIEIFGEWIRCRSHATIPDGEALTQIAAEAGNAIG</sequence>
<comment type="caution">
    <text evidence="7">The sequence shown here is derived from an EMBL/GenBank/DDBJ whole genome shotgun (WGS) entry which is preliminary data.</text>
</comment>
<dbReference type="EMBL" id="PEBI01000003">
    <property type="protein sequence ID" value="PJM72954.1"/>
    <property type="molecule type" value="Genomic_DNA"/>
</dbReference>
<gene>
    <name evidence="7" type="ORF">CS006_06770</name>
</gene>
<feature type="region of interest" description="Disordered" evidence="5">
    <location>
        <begin position="1"/>
        <end position="29"/>
    </location>
</feature>
<evidence type="ECO:0000256" key="4">
    <source>
        <dbReference type="PROSITE-ProRule" id="PRU00335"/>
    </source>
</evidence>
<reference evidence="7 8" key="1">
    <citation type="submission" date="2017-10" db="EMBL/GenBank/DDBJ databases">
        <title>Draft genome sequences of strains TRE 1, TRE 9, TRE H and TRI 7, isolated from tamarins, belonging to four potential novel Bifidobacterium species.</title>
        <authorList>
            <person name="Mattarelli P."/>
            <person name="Modesto M."/>
            <person name="Puglisi E."/>
            <person name="Morelli L."/>
            <person name="Spezio C."/>
            <person name="Bonetti A."/>
            <person name="Sandri C."/>
        </authorList>
    </citation>
    <scope>NUCLEOTIDE SEQUENCE [LARGE SCALE GENOMIC DNA]</scope>
    <source>
        <strain evidence="8">TRE1</strain>
    </source>
</reference>
<proteinExistence type="predicted"/>
<dbReference type="PANTHER" id="PTHR30055">
    <property type="entry name" value="HTH-TYPE TRANSCRIPTIONAL REGULATOR RUTR"/>
    <property type="match status" value="1"/>
</dbReference>
<dbReference type="InterPro" id="IPR050109">
    <property type="entry name" value="HTH-type_TetR-like_transc_reg"/>
</dbReference>
<feature type="DNA-binding region" description="H-T-H motif" evidence="4">
    <location>
        <begin position="51"/>
        <end position="70"/>
    </location>
</feature>
<dbReference type="InterPro" id="IPR009057">
    <property type="entry name" value="Homeodomain-like_sf"/>
</dbReference>
<dbReference type="AlphaFoldDB" id="A0A2M9H822"/>
<dbReference type="RefSeq" id="WP_100511057.1">
    <property type="nucleotide sequence ID" value="NZ_PEBI01000003.1"/>
</dbReference>
<keyword evidence="1" id="KW-0805">Transcription regulation</keyword>
<dbReference type="InterPro" id="IPR001647">
    <property type="entry name" value="HTH_TetR"/>
</dbReference>
<evidence type="ECO:0000256" key="5">
    <source>
        <dbReference type="SAM" id="MobiDB-lite"/>
    </source>
</evidence>
<accession>A0A2M9H822</accession>
<dbReference type="PRINTS" id="PR00455">
    <property type="entry name" value="HTHTETR"/>
</dbReference>
<protein>
    <recommendedName>
        <fullName evidence="6">HTH tetR-type domain-containing protein</fullName>
    </recommendedName>
</protein>
<keyword evidence="2 4" id="KW-0238">DNA-binding</keyword>
<dbReference type="Gene3D" id="1.10.357.10">
    <property type="entry name" value="Tetracycline Repressor, domain 2"/>
    <property type="match status" value="1"/>
</dbReference>
<dbReference type="GO" id="GO:0003700">
    <property type="term" value="F:DNA-binding transcription factor activity"/>
    <property type="evidence" value="ECO:0007669"/>
    <property type="project" value="TreeGrafter"/>
</dbReference>